<dbReference type="EMBL" id="LT558133">
    <property type="protein sequence ID" value="SAM85283.1"/>
    <property type="molecule type" value="Genomic_DNA"/>
</dbReference>
<feature type="compositionally biased region" description="Low complexity" evidence="1">
    <location>
        <begin position="377"/>
        <end position="390"/>
    </location>
</feature>
<feature type="transmembrane region" description="Helical" evidence="2">
    <location>
        <begin position="50"/>
        <end position="73"/>
    </location>
</feature>
<accession>A0A1K0GB86</accession>
<dbReference type="Proteomes" id="UP000179920">
    <property type="component" value="Chromosome XVII"/>
</dbReference>
<feature type="region of interest" description="Disordered" evidence="1">
    <location>
        <begin position="544"/>
        <end position="569"/>
    </location>
</feature>
<evidence type="ECO:0000313" key="3">
    <source>
        <dbReference type="EMBL" id="SAM85283.1"/>
    </source>
</evidence>
<feature type="compositionally biased region" description="Low complexity" evidence="1">
    <location>
        <begin position="980"/>
        <end position="992"/>
    </location>
</feature>
<sequence length="1599" mass="173663">MATTTIILALVSIGSSLLVLIGSTTSTLSKAGKAPGFKLRLLRLDLWQRVQFWICLLDSVLLLAVTPLFGYYFYHREDGKTVWDVAFSRPASVFATTALTVVRPVLITALVGCNHLRNANKRCCNVLLPLAAVVVVAAVSTAMAVSCSFHSSGSFSCAPMPRIKLAIAMIEALFAILATTLLFATTSLARSKQARMLLQQQQEHRPFTIASRAPSLSLLIHTQPDPWTRHIHLDLPHHDVHPQRDFAKTDFGPPIHKAAKQESHGRIDYGPKMLSSLLNQVGTASDRMTDGATTSLGYGSAVASSANPYHVGSTFSLASRDALAGFASSSVDLLESRIAPVSKYQTCTSKASLQPIDGDPLSSTSSRPPTAARVQKASRASSRTAQTSTSHLRTQHRQAATGLTASRGLDSRAVTFRLIATVSSLWCPVALLACSLLISASSVQAHMLLASFCSPAAIILVQELATHLITIDTTNTTNTKAELQHPGPHRAHRTSNEMDACSQRASVASSAVLVYENHESVRNRRPHLRTYSCPLESEMNGYSNPFLDSEAVEKPRDSKQRQSLSSAKSVPYLSQHWTAGRVKGDRVVAPRSSFIRGLNLMMNPRPKLEVLPAHSQGSLQKYRDCGDRGSAKRASLLPASVTSAIVEGLLDVPRSQDLVTTDSERTCITQGLSQDRTYAASPVMPWDPVGEEDESGSARQAQSMDERGERSTDVILNMDDTPGSPRRVDTYNASVDRSLRSPTKRRALPTRSIGTPEQKAAATTSFSHNDGSQISGSSASRLFSEIMDMVRGNLSGQARMSDQPREILRGNSLKRTPPKGYAEIDGGTTLEQVSIYNSAEGENGTVIIHSGETSYFETAASQDARFTSRDKSCADGTFEESREASGSEIMQHGSGLTRKGSASSTLSFSSISSRIRSIGRSSLAGASGSPSSTPGRIGQQNEVKKMRSRTFASAFGIELGLLNRNGSKSRKDTAGCNVESSPSTSSGTCPSSLMDLSFSPSPASVRHRESPGEILASDRPERRVRMHRRNQSRADSIMDMLDDEHGDTIEEMLDPAEVDTSQVTEAAEPGACRAGDFVAQLEFAETAQENAGPSGTGFDELREVDLADMTMNDVWERCFPPEEATEDAGMDHLGQGVDGEDTNGQEDDDEMMRLEMTRLARAPLLDTVAEEWEGESEVDGQTDDDDQHLIAGRWNTWEGGDSISGQAACEGRSVDVEVEGKASRESLLLEREEKQRQVTELLAEHEAMFPHKTLSEIVEVTEMPTGWRASGYRTSSGASGSKLSRERLSSTVDSSAIRLGLPLSMRCQEEVSSREDAAQMTDWTCGTATDEAVNAVQDGSRDGDDGEDLGSFRTRQLAFVTPRSRMRCRMAATRKFFQDKTPCTSGGARSEATIEPSPRSTSVRLGQLGMNQGIWARSPVKLDLSSMGTDATRDSSESQMMDRDGSFQMVESSAMDGDDSRSSRLRRSLTLTKAKLGTEPKRVLMRKLVWLDHHDSPKRDQRNRLASASTLLQRRATSCSPARAAVGLNQASSPVHEKRLPHKPIKKRRKSRIKGVAVMIARHEFTVVDEDDSLIQRFNSGHQQPPTLPACSSSNTVKA</sequence>
<evidence type="ECO:0000256" key="1">
    <source>
        <dbReference type="SAM" id="MobiDB-lite"/>
    </source>
</evidence>
<feature type="region of interest" description="Disordered" evidence="1">
    <location>
        <begin position="752"/>
        <end position="776"/>
    </location>
</feature>
<evidence type="ECO:0008006" key="5">
    <source>
        <dbReference type="Google" id="ProtNLM"/>
    </source>
</evidence>
<feature type="compositionally biased region" description="Low complexity" evidence="1">
    <location>
        <begin position="920"/>
        <end position="935"/>
    </location>
</feature>
<keyword evidence="2" id="KW-0812">Transmembrane</keyword>
<evidence type="ECO:0000313" key="4">
    <source>
        <dbReference type="Proteomes" id="UP000179920"/>
    </source>
</evidence>
<proteinExistence type="predicted"/>
<feature type="region of interest" description="Disordered" evidence="1">
    <location>
        <begin position="1381"/>
        <end position="1404"/>
    </location>
</feature>
<feature type="transmembrane region" description="Helical" evidence="2">
    <location>
        <begin position="126"/>
        <end position="145"/>
    </location>
</feature>
<feature type="region of interest" description="Disordered" evidence="1">
    <location>
        <begin position="879"/>
        <end position="903"/>
    </location>
</feature>
<evidence type="ECO:0000256" key="2">
    <source>
        <dbReference type="SAM" id="Phobius"/>
    </source>
</evidence>
<protein>
    <recommendedName>
        <fullName evidence="5">Transmembrane protein</fullName>
    </recommendedName>
</protein>
<gene>
    <name evidence="3" type="ORF">UBRO_07489</name>
</gene>
<feature type="region of interest" description="Disordered" evidence="1">
    <location>
        <begin position="355"/>
        <end position="403"/>
    </location>
</feature>
<keyword evidence="2" id="KW-1133">Transmembrane helix</keyword>
<feature type="region of interest" description="Disordered" evidence="1">
    <location>
        <begin position="686"/>
        <end position="710"/>
    </location>
</feature>
<feature type="transmembrane region" description="Helical" evidence="2">
    <location>
        <begin position="93"/>
        <end position="114"/>
    </location>
</feature>
<feature type="transmembrane region" description="Helical" evidence="2">
    <location>
        <begin position="6"/>
        <end position="29"/>
    </location>
</feature>
<feature type="transmembrane region" description="Helical" evidence="2">
    <location>
        <begin position="416"/>
        <end position="438"/>
    </location>
</feature>
<reference evidence="4" key="1">
    <citation type="submission" date="2016-04" db="EMBL/GenBank/DDBJ databases">
        <authorList>
            <person name="Guldener U."/>
            <person name="Guldener U."/>
        </authorList>
    </citation>
    <scope>NUCLEOTIDE SEQUENCE [LARGE SCALE GENOMIC DNA]</scope>
    <source>
        <strain evidence="4">UB2112</strain>
    </source>
</reference>
<dbReference type="OrthoDB" id="2554192at2759"/>
<feature type="compositionally biased region" description="Polar residues" evidence="1">
    <location>
        <begin position="761"/>
        <end position="776"/>
    </location>
</feature>
<organism evidence="3 4">
    <name type="scientific">Ustilago bromivora</name>
    <dbReference type="NCBI Taxonomy" id="307758"/>
    <lineage>
        <taxon>Eukaryota</taxon>
        <taxon>Fungi</taxon>
        <taxon>Dikarya</taxon>
        <taxon>Basidiomycota</taxon>
        <taxon>Ustilaginomycotina</taxon>
        <taxon>Ustilaginomycetes</taxon>
        <taxon>Ustilaginales</taxon>
        <taxon>Ustilaginaceae</taxon>
        <taxon>Ustilago</taxon>
    </lineage>
</organism>
<feature type="transmembrane region" description="Helical" evidence="2">
    <location>
        <begin position="165"/>
        <end position="189"/>
    </location>
</feature>
<feature type="region of interest" description="Disordered" evidence="1">
    <location>
        <begin position="920"/>
        <end position="945"/>
    </location>
</feature>
<feature type="region of interest" description="Disordered" evidence="1">
    <location>
        <begin position="1125"/>
        <end position="1144"/>
    </location>
</feature>
<name>A0A1K0GB86_9BASI</name>
<keyword evidence="2" id="KW-0472">Membrane</keyword>
<feature type="region of interest" description="Disordered" evidence="1">
    <location>
        <begin position="964"/>
        <end position="1011"/>
    </location>
</feature>
<feature type="compositionally biased region" description="Basic and acidic residues" evidence="1">
    <location>
        <begin position="551"/>
        <end position="560"/>
    </location>
</feature>
<feature type="region of interest" description="Disordered" evidence="1">
    <location>
        <begin position="1579"/>
        <end position="1599"/>
    </location>
</feature>